<evidence type="ECO:0000313" key="9">
    <source>
        <dbReference type="EMBL" id="MFD1222489.1"/>
    </source>
</evidence>
<keyword evidence="4 7" id="KW-0812">Transmembrane</keyword>
<keyword evidence="3" id="KW-1003">Cell membrane</keyword>
<feature type="transmembrane region" description="Helical" evidence="8">
    <location>
        <begin position="58"/>
        <end position="78"/>
    </location>
</feature>
<evidence type="ECO:0000256" key="8">
    <source>
        <dbReference type="SAM" id="Phobius"/>
    </source>
</evidence>
<keyword evidence="2" id="KW-0813">Transport</keyword>
<comment type="similarity">
    <text evidence="7">Belongs to the drug/metabolite transporter (DMT) superfamily. Small multidrug resistance (SMR) (TC 2.A.7.1) family.</text>
</comment>
<organism evidence="9 10">
    <name type="scientific">Paenibacillus vulneris</name>
    <dbReference type="NCBI Taxonomy" id="1133364"/>
    <lineage>
        <taxon>Bacteria</taxon>
        <taxon>Bacillati</taxon>
        <taxon>Bacillota</taxon>
        <taxon>Bacilli</taxon>
        <taxon>Bacillales</taxon>
        <taxon>Paenibacillaceae</taxon>
        <taxon>Paenibacillus</taxon>
    </lineage>
</organism>
<dbReference type="InterPro" id="IPR037185">
    <property type="entry name" value="EmrE-like"/>
</dbReference>
<feature type="transmembrane region" description="Helical" evidence="8">
    <location>
        <begin position="27"/>
        <end position="46"/>
    </location>
</feature>
<gene>
    <name evidence="9" type="ORF">ACFQ4B_20435</name>
</gene>
<keyword evidence="5 8" id="KW-1133">Transmembrane helix</keyword>
<feature type="transmembrane region" description="Helical" evidence="8">
    <location>
        <begin position="84"/>
        <end position="104"/>
    </location>
</feature>
<evidence type="ECO:0000256" key="4">
    <source>
        <dbReference type="ARBA" id="ARBA00022692"/>
    </source>
</evidence>
<evidence type="ECO:0000256" key="5">
    <source>
        <dbReference type="ARBA" id="ARBA00022989"/>
    </source>
</evidence>
<comment type="caution">
    <text evidence="9">The sequence shown here is derived from an EMBL/GenBank/DDBJ whole genome shotgun (WGS) entry which is preliminary data.</text>
</comment>
<name>A0ABW3UQ98_9BACL</name>
<keyword evidence="10" id="KW-1185">Reference proteome</keyword>
<evidence type="ECO:0000256" key="2">
    <source>
        <dbReference type="ARBA" id="ARBA00022448"/>
    </source>
</evidence>
<dbReference type="InterPro" id="IPR045324">
    <property type="entry name" value="Small_multidrug_res"/>
</dbReference>
<evidence type="ECO:0000256" key="3">
    <source>
        <dbReference type="ARBA" id="ARBA00022475"/>
    </source>
</evidence>
<dbReference type="PANTHER" id="PTHR30561:SF0">
    <property type="entry name" value="GUANIDINIUM EXPORTER"/>
    <property type="match status" value="1"/>
</dbReference>
<accession>A0ABW3UQ98</accession>
<reference evidence="10" key="1">
    <citation type="journal article" date="2019" name="Int. J. Syst. Evol. Microbiol.">
        <title>The Global Catalogue of Microorganisms (GCM) 10K type strain sequencing project: providing services to taxonomists for standard genome sequencing and annotation.</title>
        <authorList>
            <consortium name="The Broad Institute Genomics Platform"/>
            <consortium name="The Broad Institute Genome Sequencing Center for Infectious Disease"/>
            <person name="Wu L."/>
            <person name="Ma J."/>
        </authorList>
    </citation>
    <scope>NUCLEOTIDE SEQUENCE [LARGE SCALE GENOMIC DNA]</scope>
    <source>
        <strain evidence="10">CCUG 53270</strain>
    </source>
</reference>
<evidence type="ECO:0000256" key="6">
    <source>
        <dbReference type="ARBA" id="ARBA00023136"/>
    </source>
</evidence>
<dbReference type="Pfam" id="PF00893">
    <property type="entry name" value="Multi_Drug_Res"/>
    <property type="match status" value="1"/>
</dbReference>
<comment type="subcellular location">
    <subcellularLocation>
        <location evidence="1 7">Cell membrane</location>
        <topology evidence="1 7">Multi-pass membrane protein</topology>
    </subcellularLocation>
</comment>
<dbReference type="PANTHER" id="PTHR30561">
    <property type="entry name" value="SMR FAMILY PROTON-DEPENDENT DRUG EFFLUX TRANSPORTER SUGE"/>
    <property type="match status" value="1"/>
</dbReference>
<evidence type="ECO:0000256" key="1">
    <source>
        <dbReference type="ARBA" id="ARBA00004651"/>
    </source>
</evidence>
<keyword evidence="6 8" id="KW-0472">Membrane</keyword>
<proteinExistence type="inferred from homology"/>
<dbReference type="Gene3D" id="1.10.3730.20">
    <property type="match status" value="1"/>
</dbReference>
<dbReference type="RefSeq" id="WP_079909445.1">
    <property type="nucleotide sequence ID" value="NZ_BAABJG010000015.1"/>
</dbReference>
<sequence length="117" mass="12687">MAWLYVVLGGLMDVGWATGLKYTHSFTVLVPSVLTILCIVISFYLFTKSMTQLPIGTAYAVFTGIGAAGTVIVGMLFLGEPRDGLRIFFIVVLLAGLLGLKLSVSETEQPQKEKERS</sequence>
<evidence type="ECO:0000313" key="10">
    <source>
        <dbReference type="Proteomes" id="UP001597180"/>
    </source>
</evidence>
<dbReference type="Proteomes" id="UP001597180">
    <property type="component" value="Unassembled WGS sequence"/>
</dbReference>
<dbReference type="SUPFAM" id="SSF103481">
    <property type="entry name" value="Multidrug resistance efflux transporter EmrE"/>
    <property type="match status" value="1"/>
</dbReference>
<dbReference type="InterPro" id="IPR000390">
    <property type="entry name" value="Small_drug/metabolite_transptr"/>
</dbReference>
<evidence type="ECO:0000256" key="7">
    <source>
        <dbReference type="RuleBase" id="RU003942"/>
    </source>
</evidence>
<dbReference type="EMBL" id="JBHTLU010000031">
    <property type="protein sequence ID" value="MFD1222489.1"/>
    <property type="molecule type" value="Genomic_DNA"/>
</dbReference>
<protein>
    <submittedName>
        <fullName evidence="9">DMT family transporter</fullName>
    </submittedName>
</protein>